<dbReference type="SUPFAM" id="SSF54593">
    <property type="entry name" value="Glyoxalase/Bleomycin resistance protein/Dihydroxybiphenyl dioxygenase"/>
    <property type="match status" value="1"/>
</dbReference>
<dbReference type="Pfam" id="PF18029">
    <property type="entry name" value="Glyoxalase_6"/>
    <property type="match status" value="1"/>
</dbReference>
<keyword evidence="3" id="KW-1185">Reference proteome</keyword>
<organism evidence="2 3">
    <name type="scientific">Cupriavidus malaysiensis</name>
    <dbReference type="NCBI Taxonomy" id="367825"/>
    <lineage>
        <taxon>Bacteria</taxon>
        <taxon>Pseudomonadati</taxon>
        <taxon>Pseudomonadota</taxon>
        <taxon>Betaproteobacteria</taxon>
        <taxon>Burkholderiales</taxon>
        <taxon>Burkholderiaceae</taxon>
        <taxon>Cupriavidus</taxon>
    </lineage>
</organism>
<dbReference type="InterPro" id="IPR041581">
    <property type="entry name" value="Glyoxalase_6"/>
</dbReference>
<proteinExistence type="predicted"/>
<evidence type="ECO:0000313" key="3">
    <source>
        <dbReference type="Proteomes" id="UP000177515"/>
    </source>
</evidence>
<sequence length="162" mass="17171">MQLLTRIEVDDLAQAAAFYRDGLGLHAGAWRPGARAVMLHAGGGQPAQIVLLELPQRAMRRSIPARVDWLVPELEPAIERALEAGADLEDWPQECGAGRQAVLLDPFGNALRFLQWPGLPETLCDRADTGTLATAVAPGAGLLAAPQARQAGSPRKARSPAG</sequence>
<dbReference type="Proteomes" id="UP000177515">
    <property type="component" value="Chromosome 1"/>
</dbReference>
<accession>A0ABN4TPK3</accession>
<protein>
    <recommendedName>
        <fullName evidence="1">VOC domain-containing protein</fullName>
    </recommendedName>
</protein>
<name>A0ABN4TPK3_9BURK</name>
<dbReference type="PROSITE" id="PS51819">
    <property type="entry name" value="VOC"/>
    <property type="match status" value="1"/>
</dbReference>
<dbReference type="Gene3D" id="3.10.180.10">
    <property type="entry name" value="2,3-Dihydroxybiphenyl 1,2-Dioxygenase, domain 1"/>
    <property type="match status" value="1"/>
</dbReference>
<dbReference type="EMBL" id="CP017754">
    <property type="protein sequence ID" value="AOZ06094.1"/>
    <property type="molecule type" value="Genomic_DNA"/>
</dbReference>
<evidence type="ECO:0000313" key="2">
    <source>
        <dbReference type="EMBL" id="AOZ06094.1"/>
    </source>
</evidence>
<dbReference type="CDD" id="cd06587">
    <property type="entry name" value="VOC"/>
    <property type="match status" value="1"/>
</dbReference>
<dbReference type="RefSeq" id="WP_071037098.1">
    <property type="nucleotide sequence ID" value="NZ_CP017754.1"/>
</dbReference>
<evidence type="ECO:0000259" key="1">
    <source>
        <dbReference type="PROSITE" id="PS51819"/>
    </source>
</evidence>
<feature type="domain" description="VOC" evidence="1">
    <location>
        <begin position="1"/>
        <end position="116"/>
    </location>
</feature>
<dbReference type="InterPro" id="IPR037523">
    <property type="entry name" value="VOC_core"/>
</dbReference>
<reference evidence="2 3" key="1">
    <citation type="submission" date="2016-10" db="EMBL/GenBank/DDBJ databases">
        <title>Complete genome sequences of three Cupriavidus strains isolated from various Malaysian environments.</title>
        <authorList>
            <person name="Abdullah A.A.-A."/>
            <person name="Shafie N.A.H."/>
            <person name="Lau N.S."/>
        </authorList>
    </citation>
    <scope>NUCLEOTIDE SEQUENCE [LARGE SCALE GENOMIC DNA]</scope>
    <source>
        <strain evidence="2 3">USMAA1020</strain>
    </source>
</reference>
<gene>
    <name evidence="2" type="ORF">BKK80_09805</name>
</gene>
<dbReference type="InterPro" id="IPR029068">
    <property type="entry name" value="Glyas_Bleomycin-R_OHBP_Dase"/>
</dbReference>